<organism evidence="1 2">
    <name type="scientific">Coprococcus eutactus</name>
    <dbReference type="NCBI Taxonomy" id="33043"/>
    <lineage>
        <taxon>Bacteria</taxon>
        <taxon>Bacillati</taxon>
        <taxon>Bacillota</taxon>
        <taxon>Clostridia</taxon>
        <taxon>Lachnospirales</taxon>
        <taxon>Lachnospiraceae</taxon>
        <taxon>Coprococcus</taxon>
    </lineage>
</organism>
<accession>A0AAI9K7A8</accession>
<sequence>MFVESYIRSIGFLVYVYIQNLVVKNRFEVMNRLPDIMWNLLGNILATKTPPTTKMTYHITQNKPYITYKTLLKTKKTV</sequence>
<name>A0AAI9K7A8_9FIRM</name>
<evidence type="ECO:0000313" key="1">
    <source>
        <dbReference type="EMBL" id="GFO95006.1"/>
    </source>
</evidence>
<evidence type="ECO:0000313" key="2">
    <source>
        <dbReference type="Proteomes" id="UP000660047"/>
    </source>
</evidence>
<dbReference type="Proteomes" id="UP000660047">
    <property type="component" value="Unassembled WGS sequence"/>
</dbReference>
<gene>
    <name evidence="1" type="ORF">COEU31_20520</name>
</gene>
<dbReference type="AlphaFoldDB" id="A0AAI9K7A8"/>
<protein>
    <submittedName>
        <fullName evidence="1">Uncharacterized protein</fullName>
    </submittedName>
</protein>
<dbReference type="EMBL" id="BLYL01000013">
    <property type="protein sequence ID" value="GFO95006.1"/>
    <property type="molecule type" value="Genomic_DNA"/>
</dbReference>
<comment type="caution">
    <text evidence="1">The sequence shown here is derived from an EMBL/GenBank/DDBJ whole genome shotgun (WGS) entry which is preliminary data.</text>
</comment>
<reference evidence="1" key="1">
    <citation type="submission" date="2020-06" db="EMBL/GenBank/DDBJ databases">
        <title>Characterization of fructooligosaccharide metabolism and fructooligosaccharide-degrading enzymes in human commensal butyrate producers.</title>
        <authorList>
            <person name="Tanno H."/>
            <person name="Fujii T."/>
            <person name="Hirano K."/>
            <person name="Maeno S."/>
            <person name="Tonozuka T."/>
            <person name="Sakamoto M."/>
            <person name="Ohkuma M."/>
            <person name="Tochio T."/>
            <person name="Endo A."/>
        </authorList>
    </citation>
    <scope>NUCLEOTIDE SEQUENCE</scope>
    <source>
        <strain evidence="1">JCM 31265</strain>
    </source>
</reference>
<proteinExistence type="predicted"/>